<name>A0ABW5DG78_9HYPH</name>
<evidence type="ECO:0000256" key="1">
    <source>
        <dbReference type="ARBA" id="ARBA00022737"/>
    </source>
</evidence>
<dbReference type="RefSeq" id="WP_345099050.1">
    <property type="nucleotide sequence ID" value="NZ_BAABGS010000020.1"/>
</dbReference>
<gene>
    <name evidence="5" type="ORF">ACFSMZ_07115</name>
</gene>
<evidence type="ECO:0000256" key="3">
    <source>
        <dbReference type="PROSITE-ProRule" id="PRU00339"/>
    </source>
</evidence>
<dbReference type="Proteomes" id="UP001597373">
    <property type="component" value="Unassembled WGS sequence"/>
</dbReference>
<keyword evidence="6" id="KW-1185">Reference proteome</keyword>
<dbReference type="PANTHER" id="PTHR45831:SF2">
    <property type="entry name" value="LD24721P"/>
    <property type="match status" value="1"/>
</dbReference>
<keyword evidence="1" id="KW-0677">Repeat</keyword>
<evidence type="ECO:0000313" key="5">
    <source>
        <dbReference type="EMBL" id="MFD2259533.1"/>
    </source>
</evidence>
<evidence type="ECO:0000313" key="6">
    <source>
        <dbReference type="Proteomes" id="UP001597373"/>
    </source>
</evidence>
<feature type="repeat" description="TPR" evidence="3">
    <location>
        <begin position="96"/>
        <end position="129"/>
    </location>
</feature>
<organism evidence="5 6">
    <name type="scientific">Chelativorans composti</name>
    <dbReference type="NCBI Taxonomy" id="768533"/>
    <lineage>
        <taxon>Bacteria</taxon>
        <taxon>Pseudomonadati</taxon>
        <taxon>Pseudomonadota</taxon>
        <taxon>Alphaproteobacteria</taxon>
        <taxon>Hyphomicrobiales</taxon>
        <taxon>Phyllobacteriaceae</taxon>
        <taxon>Chelativorans</taxon>
    </lineage>
</organism>
<dbReference type="InterPro" id="IPR019734">
    <property type="entry name" value="TPR_rpt"/>
</dbReference>
<proteinExistence type="predicted"/>
<dbReference type="PANTHER" id="PTHR45831">
    <property type="entry name" value="LD24721P"/>
    <property type="match status" value="1"/>
</dbReference>
<dbReference type="SMART" id="SM00028">
    <property type="entry name" value="TPR"/>
    <property type="match status" value="2"/>
</dbReference>
<dbReference type="Gene3D" id="1.25.40.10">
    <property type="entry name" value="Tetratricopeptide repeat domain"/>
    <property type="match status" value="1"/>
</dbReference>
<reference evidence="6" key="1">
    <citation type="journal article" date="2019" name="Int. J. Syst. Evol. Microbiol.">
        <title>The Global Catalogue of Microorganisms (GCM) 10K type strain sequencing project: providing services to taxonomists for standard genome sequencing and annotation.</title>
        <authorList>
            <consortium name="The Broad Institute Genomics Platform"/>
            <consortium name="The Broad Institute Genome Sequencing Center for Infectious Disease"/>
            <person name="Wu L."/>
            <person name="Ma J."/>
        </authorList>
    </citation>
    <scope>NUCLEOTIDE SEQUENCE [LARGE SCALE GENOMIC DNA]</scope>
    <source>
        <strain evidence="6">KCTC 23707</strain>
    </source>
</reference>
<protein>
    <submittedName>
        <fullName evidence="5">Tetratricopeptide repeat protein</fullName>
    </submittedName>
</protein>
<dbReference type="Pfam" id="PF13424">
    <property type="entry name" value="TPR_12"/>
    <property type="match status" value="1"/>
</dbReference>
<accession>A0ABW5DG78</accession>
<sequence length="182" mass="19883">MRAETGDVAATEPGDSAPIAPQAAHPLDELYLALKAERSEPAARRIASRINKELAKKGGATADLLIEWATKAIKEKNYTVANDLLDQVIVLYPDYAEGWNNRALMHLAAGNYAMAISDLSQALTIEPRHFGALSGLAGILRMTGKEEVALDVYRRLLEIYPQHRAAQRAVMQITEGLTDEAM</sequence>
<dbReference type="InterPro" id="IPR047150">
    <property type="entry name" value="SGT"/>
</dbReference>
<dbReference type="SUPFAM" id="SSF48452">
    <property type="entry name" value="TPR-like"/>
    <property type="match status" value="1"/>
</dbReference>
<dbReference type="EMBL" id="JBHUIR010000021">
    <property type="protein sequence ID" value="MFD2259533.1"/>
    <property type="molecule type" value="Genomic_DNA"/>
</dbReference>
<comment type="caution">
    <text evidence="5">The sequence shown here is derived from an EMBL/GenBank/DDBJ whole genome shotgun (WGS) entry which is preliminary data.</text>
</comment>
<keyword evidence="2 3" id="KW-0802">TPR repeat</keyword>
<dbReference type="InterPro" id="IPR011990">
    <property type="entry name" value="TPR-like_helical_dom_sf"/>
</dbReference>
<evidence type="ECO:0000256" key="2">
    <source>
        <dbReference type="ARBA" id="ARBA00022803"/>
    </source>
</evidence>
<feature type="region of interest" description="Disordered" evidence="4">
    <location>
        <begin position="1"/>
        <end position="21"/>
    </location>
</feature>
<dbReference type="PROSITE" id="PS50005">
    <property type="entry name" value="TPR"/>
    <property type="match status" value="1"/>
</dbReference>
<evidence type="ECO:0000256" key="4">
    <source>
        <dbReference type="SAM" id="MobiDB-lite"/>
    </source>
</evidence>